<protein>
    <submittedName>
        <fullName evidence="4">Nucleoside-diphosphate sugar epimerase/dehydratase</fullName>
    </submittedName>
</protein>
<keyword evidence="2" id="KW-0812">Transmembrane</keyword>
<evidence type="ECO:0000313" key="5">
    <source>
        <dbReference type="Proteomes" id="UP001500575"/>
    </source>
</evidence>
<reference evidence="5" key="1">
    <citation type="journal article" date="2019" name="Int. J. Syst. Evol. Microbiol.">
        <title>The Global Catalogue of Microorganisms (GCM) 10K type strain sequencing project: providing services to taxonomists for standard genome sequencing and annotation.</title>
        <authorList>
            <consortium name="The Broad Institute Genomics Platform"/>
            <consortium name="The Broad Institute Genome Sequencing Center for Infectious Disease"/>
            <person name="Wu L."/>
            <person name="Ma J."/>
        </authorList>
    </citation>
    <scope>NUCLEOTIDE SEQUENCE [LARGE SCALE GENOMIC DNA]</scope>
    <source>
        <strain evidence="5">JCM 16021</strain>
    </source>
</reference>
<keyword evidence="2" id="KW-0472">Membrane</keyword>
<dbReference type="Gene3D" id="3.40.50.720">
    <property type="entry name" value="NAD(P)-binding Rossmann-like Domain"/>
    <property type="match status" value="2"/>
</dbReference>
<proteinExistence type="inferred from homology"/>
<dbReference type="Pfam" id="PF13727">
    <property type="entry name" value="CoA_binding_3"/>
    <property type="match status" value="1"/>
</dbReference>
<keyword evidence="5" id="KW-1185">Reference proteome</keyword>
<dbReference type="InterPro" id="IPR051203">
    <property type="entry name" value="Polysaccharide_Synthase-Rel"/>
</dbReference>
<dbReference type="SUPFAM" id="SSF51735">
    <property type="entry name" value="NAD(P)-binding Rossmann-fold domains"/>
    <property type="match status" value="2"/>
</dbReference>
<feature type="transmembrane region" description="Helical" evidence="2">
    <location>
        <begin position="104"/>
        <end position="123"/>
    </location>
</feature>
<dbReference type="PANTHER" id="PTHR43318">
    <property type="entry name" value="UDP-N-ACETYLGLUCOSAMINE 4,6-DEHYDRATASE"/>
    <property type="match status" value="1"/>
</dbReference>
<organism evidence="4 5">
    <name type="scientific">Nocardioides bigeumensis</name>
    <dbReference type="NCBI Taxonomy" id="433657"/>
    <lineage>
        <taxon>Bacteria</taxon>
        <taxon>Bacillati</taxon>
        <taxon>Actinomycetota</taxon>
        <taxon>Actinomycetes</taxon>
        <taxon>Propionibacteriales</taxon>
        <taxon>Nocardioidaceae</taxon>
        <taxon>Nocardioides</taxon>
    </lineage>
</organism>
<dbReference type="InterPro" id="IPR003869">
    <property type="entry name" value="Polysac_CapD-like"/>
</dbReference>
<evidence type="ECO:0000256" key="1">
    <source>
        <dbReference type="ARBA" id="ARBA00007430"/>
    </source>
</evidence>
<dbReference type="CDD" id="cd05237">
    <property type="entry name" value="UDP_invert_4-6DH_SDR_e"/>
    <property type="match status" value="1"/>
</dbReference>
<feature type="transmembrane region" description="Helical" evidence="2">
    <location>
        <begin position="12"/>
        <end position="32"/>
    </location>
</feature>
<feature type="transmembrane region" description="Helical" evidence="2">
    <location>
        <begin position="76"/>
        <end position="98"/>
    </location>
</feature>
<evidence type="ECO:0000313" key="4">
    <source>
        <dbReference type="EMBL" id="GAA2126888.1"/>
    </source>
</evidence>
<dbReference type="InterPro" id="IPR036291">
    <property type="entry name" value="NAD(P)-bd_dom_sf"/>
</dbReference>
<dbReference type="PANTHER" id="PTHR43318:SF1">
    <property type="entry name" value="POLYSACCHARIDE BIOSYNTHESIS PROTEIN EPSC-RELATED"/>
    <property type="match status" value="1"/>
</dbReference>
<feature type="domain" description="Polysaccharide biosynthesis protein CapD-like" evidence="3">
    <location>
        <begin position="284"/>
        <end position="553"/>
    </location>
</feature>
<feature type="transmembrane region" description="Helical" evidence="2">
    <location>
        <begin position="44"/>
        <end position="64"/>
    </location>
</feature>
<evidence type="ECO:0000256" key="2">
    <source>
        <dbReference type="SAM" id="Phobius"/>
    </source>
</evidence>
<name>A0ABP5K4N1_9ACTN</name>
<dbReference type="Proteomes" id="UP001500575">
    <property type="component" value="Unassembled WGS sequence"/>
</dbReference>
<gene>
    <name evidence="4" type="ORF">GCM10009843_25710</name>
</gene>
<keyword evidence="2" id="KW-1133">Transmembrane helix</keyword>
<evidence type="ECO:0000259" key="3">
    <source>
        <dbReference type="Pfam" id="PF02719"/>
    </source>
</evidence>
<sequence>MLTLRQWQTAMLICFDVAMWVLAVSSAVVLRMQELSDIRWQPTLLVGVVIAAVYLVAGMAPRLHEGRARLASLDEMLLIGTVAAVAGSLVFAVNLVAIDVPRSVPAIATLCFVVLACWGRATVRRLAERRAENVRRGRGASEPVVLVGAGEAARELISSMLRDPDGRWQPVAMVDDDPRKRHLRIRGVPVSGSTHELRGVVGRHQVRTVILAMPSAGQALVREISSVASELRVDLKVLPASTELISGRVGVRDVRDLNLTDVLGRNQLDTDIDGIAGYLTGRRILVTGAGGSIGSELCRQISRFSPEQLIMLDRDESALHAVQLSLSGRALLDDDGVVLCDIRDVATLTRIFEDRRPEVVFHAAALKHLPMLEQYPAEAVKTNVIGTRNVLDASRAAGVERFVNISTDKAANPVSVLGYSKRLAERITASYAALAPDMTSVSVRFGNVLGSRGSVLTAFASQIANGGPLTVTHPDVTRYFMTIEEACQLVVQAGAIGSSREALVLDMGEAVRILDVAHQLIEMHGEHVRIEFTGLRQGEKLEEELFGDDEPRSVRTVHPLINHVPVPDVALDELDLLPDAGHAHVVTSALARLSQGEVSVLA</sequence>
<accession>A0ABP5K4N1</accession>
<comment type="similarity">
    <text evidence="1">Belongs to the polysaccharide synthase family.</text>
</comment>
<dbReference type="Pfam" id="PF02719">
    <property type="entry name" value="Polysacc_synt_2"/>
    <property type="match status" value="1"/>
</dbReference>
<dbReference type="EMBL" id="BAAAQQ010000012">
    <property type="protein sequence ID" value="GAA2126888.1"/>
    <property type="molecule type" value="Genomic_DNA"/>
</dbReference>
<comment type="caution">
    <text evidence="4">The sequence shown here is derived from an EMBL/GenBank/DDBJ whole genome shotgun (WGS) entry which is preliminary data.</text>
</comment>